<dbReference type="InterPro" id="IPR029045">
    <property type="entry name" value="ClpP/crotonase-like_dom_sf"/>
</dbReference>
<evidence type="ECO:0000313" key="3">
    <source>
        <dbReference type="Proteomes" id="UP000515971"/>
    </source>
</evidence>
<dbReference type="Proteomes" id="UP000515971">
    <property type="component" value="Chromosome"/>
</dbReference>
<name>A0A7G9SJE8_9SPHN</name>
<dbReference type="EMBL" id="CP060718">
    <property type="protein sequence ID" value="QNN67973.1"/>
    <property type="molecule type" value="Genomic_DNA"/>
</dbReference>
<dbReference type="InterPro" id="IPR005151">
    <property type="entry name" value="Tail-specific_protease"/>
</dbReference>
<organism evidence="2 3">
    <name type="scientific">Sphingomonas lutea</name>
    <dbReference type="NCBI Taxonomy" id="1045317"/>
    <lineage>
        <taxon>Bacteria</taxon>
        <taxon>Pseudomonadati</taxon>
        <taxon>Pseudomonadota</taxon>
        <taxon>Alphaproteobacteria</taxon>
        <taxon>Sphingomonadales</taxon>
        <taxon>Sphingomonadaceae</taxon>
        <taxon>Sphingomonas</taxon>
    </lineage>
</organism>
<dbReference type="GO" id="GO:0006508">
    <property type="term" value="P:proteolysis"/>
    <property type="evidence" value="ECO:0007669"/>
    <property type="project" value="InterPro"/>
</dbReference>
<accession>A0A7G9SJE8</accession>
<dbReference type="SUPFAM" id="SSF52096">
    <property type="entry name" value="ClpP/crotonase"/>
    <property type="match status" value="1"/>
</dbReference>
<keyword evidence="3" id="KW-1185">Reference proteome</keyword>
<dbReference type="PANTHER" id="PTHR32060:SF30">
    <property type="entry name" value="CARBOXY-TERMINAL PROCESSING PROTEASE CTPA"/>
    <property type="match status" value="1"/>
</dbReference>
<gene>
    <name evidence="2" type="ORF">H9L13_03390</name>
</gene>
<proteinExistence type="predicted"/>
<dbReference type="GO" id="GO:0008236">
    <property type="term" value="F:serine-type peptidase activity"/>
    <property type="evidence" value="ECO:0007669"/>
    <property type="project" value="InterPro"/>
</dbReference>
<dbReference type="InterPro" id="IPR006311">
    <property type="entry name" value="TAT_signal"/>
</dbReference>
<feature type="domain" description="Tail specific protease" evidence="1">
    <location>
        <begin position="253"/>
        <end position="450"/>
    </location>
</feature>
<dbReference type="GO" id="GO:0007165">
    <property type="term" value="P:signal transduction"/>
    <property type="evidence" value="ECO:0007669"/>
    <property type="project" value="TreeGrafter"/>
</dbReference>
<dbReference type="PANTHER" id="PTHR32060">
    <property type="entry name" value="TAIL-SPECIFIC PROTEASE"/>
    <property type="match status" value="1"/>
</dbReference>
<dbReference type="AlphaFoldDB" id="A0A7G9SJE8"/>
<evidence type="ECO:0000313" key="2">
    <source>
        <dbReference type="EMBL" id="QNN67973.1"/>
    </source>
</evidence>
<dbReference type="Gene3D" id="3.90.226.10">
    <property type="entry name" value="2-enoyl-CoA Hydratase, Chain A, domain 1"/>
    <property type="match status" value="1"/>
</dbReference>
<protein>
    <submittedName>
        <fullName evidence="2">Peptidase S41</fullName>
    </submittedName>
</protein>
<dbReference type="GO" id="GO:0004175">
    <property type="term" value="F:endopeptidase activity"/>
    <property type="evidence" value="ECO:0007669"/>
    <property type="project" value="TreeGrafter"/>
</dbReference>
<dbReference type="RefSeq" id="WP_187539047.1">
    <property type="nucleotide sequence ID" value="NZ_BAABJT010000001.1"/>
</dbReference>
<sequence>MFAIDRRSFLGASLAAGVSTALPAQATATAVLSPKAMRDDLAVLGEVYAALHPGLDRYLGRRAFAARIEALRDWAATERSPQAFFVALGRLTAAVRCGHSYPNPVNQPDATAENLLSGRNRVPFAFRWIDGKMVLTRVLRDELPLRPGMVVEAVDGLPATELLRRLMPLGRADGSNDGKRRALMAVDGTGRYGAFDVYRPLVSAARADGMVDVRMRGKTIRLPAMTEEERQALGKGGQADDGGWEFAIGTDGVGLLRMPNWALYNSKWDWRGFIDRSVDQLIEQRARGLIVDLRENEGGLDCGDVLLERLIAKPVPAPTYRRYVRYRAVPAALRSHLDTWDKSFFDWSDKASDDGRRPGLLRLVREADDEPGAPLRPRGPRYAGPAAVLISPTCSSATFGFAQLIKGSGVATLVGETSGGNQRGINGGAYFFVQLKETGMEVDLPLIGYFPDRPQPDAGIAPDIFVRTTVADVVAGRDRGMDTARRWVRSA</sequence>
<dbReference type="KEGG" id="slut:H9L13_03390"/>
<dbReference type="GO" id="GO:0030288">
    <property type="term" value="C:outer membrane-bounded periplasmic space"/>
    <property type="evidence" value="ECO:0007669"/>
    <property type="project" value="TreeGrafter"/>
</dbReference>
<reference evidence="2 3" key="1">
    <citation type="submission" date="2020-08" db="EMBL/GenBank/DDBJ databases">
        <title>Genome sequence of Sphingomonas lutea KCTC 23642T.</title>
        <authorList>
            <person name="Hyun D.-W."/>
            <person name="Bae J.-W."/>
        </authorList>
    </citation>
    <scope>NUCLEOTIDE SEQUENCE [LARGE SCALE GENOMIC DNA]</scope>
    <source>
        <strain evidence="2 3">KCTC 23642</strain>
    </source>
</reference>
<dbReference type="Pfam" id="PF03572">
    <property type="entry name" value="Peptidase_S41"/>
    <property type="match status" value="1"/>
</dbReference>
<evidence type="ECO:0000259" key="1">
    <source>
        <dbReference type="Pfam" id="PF03572"/>
    </source>
</evidence>
<dbReference type="PROSITE" id="PS51318">
    <property type="entry name" value="TAT"/>
    <property type="match status" value="1"/>
</dbReference>